<keyword evidence="1" id="KW-0812">Transmembrane</keyword>
<protein>
    <submittedName>
        <fullName evidence="3">Putative signal peptide protein</fullName>
    </submittedName>
</protein>
<feature type="signal peptide" evidence="2">
    <location>
        <begin position="1"/>
        <end position="28"/>
    </location>
</feature>
<keyword evidence="4" id="KW-1185">Reference proteome</keyword>
<dbReference type="Proteomes" id="UP000037035">
    <property type="component" value="Unassembled WGS sequence"/>
</dbReference>
<dbReference type="VEuPathDB" id="FungiDB:VP01_3202g2"/>
<feature type="transmembrane region" description="Helical" evidence="1">
    <location>
        <begin position="306"/>
        <end position="328"/>
    </location>
</feature>
<comment type="caution">
    <text evidence="3">The sequence shown here is derived from an EMBL/GenBank/DDBJ whole genome shotgun (WGS) entry which is preliminary data.</text>
</comment>
<name>A0A0L6UYD6_9BASI</name>
<evidence type="ECO:0000256" key="1">
    <source>
        <dbReference type="SAM" id="Phobius"/>
    </source>
</evidence>
<keyword evidence="1" id="KW-0472">Membrane</keyword>
<feature type="chain" id="PRO_5005567675" evidence="2">
    <location>
        <begin position="29"/>
        <end position="377"/>
    </location>
</feature>
<proteinExistence type="predicted"/>
<accession>A0A0L6UYD6</accession>
<dbReference type="EMBL" id="LAVV01008172">
    <property type="protein sequence ID" value="KNZ53561.1"/>
    <property type="molecule type" value="Genomic_DNA"/>
</dbReference>
<dbReference type="AlphaFoldDB" id="A0A0L6UYD6"/>
<sequence length="377" mass="42707">MSDYFVQVVISLIINYFCLLELDRGVCATSSCLLAAFEATKKYIKQIPLNVFAICIHLRPAKTFEPSAQNSLNIPDKRQFPLSSGIHIICGLPIVICPSHFTICDPPNPDPDVGLTPTKKKYLVFCLEKPLELLLLVIHPNLFFGPPPYCLSCSSSAFSTNPHHVFPFFWLCMDTQSQTADEDLMYVHFIHPIKIHINKPSPSPTGTLPLLPCPLLACPQLLAEPSMLLKVLQEDLSPTIFDFTLRTPKYQTPDLQHPPIHPHHLSSSTNLSKLTRPFKTTATKIHPQVTMAIFARKCLEGVSSCYYLSCSFCLLLSQKLIGLFFILIKIIRKQPRKRSIIFQKREEKNIIEEKVQKTQNNGEKRITQEKSPMKLLL</sequence>
<evidence type="ECO:0000313" key="4">
    <source>
        <dbReference type="Proteomes" id="UP000037035"/>
    </source>
</evidence>
<organism evidence="3 4">
    <name type="scientific">Puccinia sorghi</name>
    <dbReference type="NCBI Taxonomy" id="27349"/>
    <lineage>
        <taxon>Eukaryota</taxon>
        <taxon>Fungi</taxon>
        <taxon>Dikarya</taxon>
        <taxon>Basidiomycota</taxon>
        <taxon>Pucciniomycotina</taxon>
        <taxon>Pucciniomycetes</taxon>
        <taxon>Pucciniales</taxon>
        <taxon>Pucciniaceae</taxon>
        <taxon>Puccinia</taxon>
    </lineage>
</organism>
<reference evidence="3 4" key="1">
    <citation type="submission" date="2015-08" db="EMBL/GenBank/DDBJ databases">
        <title>Next Generation Sequencing and Analysis of the Genome of Puccinia sorghi L Schw, the Causal Agent of Maize Common Rust.</title>
        <authorList>
            <person name="Rochi L."/>
            <person name="Burguener G."/>
            <person name="Darino M."/>
            <person name="Turjanski A."/>
            <person name="Kreff E."/>
            <person name="Dieguez M.J."/>
            <person name="Sacco F."/>
        </authorList>
    </citation>
    <scope>NUCLEOTIDE SEQUENCE [LARGE SCALE GENOMIC DNA]</scope>
    <source>
        <strain evidence="3 4">RO10H11247</strain>
    </source>
</reference>
<keyword evidence="2" id="KW-0732">Signal</keyword>
<gene>
    <name evidence="3" type="ORF">VP01_3202g2</name>
</gene>
<keyword evidence="1" id="KW-1133">Transmembrane helix</keyword>
<evidence type="ECO:0000256" key="2">
    <source>
        <dbReference type="SAM" id="SignalP"/>
    </source>
</evidence>
<evidence type="ECO:0000313" key="3">
    <source>
        <dbReference type="EMBL" id="KNZ53561.1"/>
    </source>
</evidence>